<keyword evidence="1" id="KW-0472">Membrane</keyword>
<feature type="transmembrane region" description="Helical" evidence="1">
    <location>
        <begin position="27"/>
        <end position="56"/>
    </location>
</feature>
<proteinExistence type="predicted"/>
<comment type="caution">
    <text evidence="2">The sequence shown here is derived from an EMBL/GenBank/DDBJ whole genome shotgun (WGS) entry which is preliminary data.</text>
</comment>
<gene>
    <name evidence="2" type="ORF">A4U53_13490</name>
</gene>
<organism evidence="2">
    <name type="scientific">Rhizobium leguminosarum</name>
    <dbReference type="NCBI Taxonomy" id="384"/>
    <lineage>
        <taxon>Bacteria</taxon>
        <taxon>Pseudomonadati</taxon>
        <taxon>Pseudomonadota</taxon>
        <taxon>Alphaproteobacteria</taxon>
        <taxon>Hyphomicrobiales</taxon>
        <taxon>Rhizobiaceae</taxon>
        <taxon>Rhizobium/Agrobacterium group</taxon>
        <taxon>Rhizobium</taxon>
    </lineage>
</organism>
<evidence type="ECO:0000256" key="1">
    <source>
        <dbReference type="SAM" id="Phobius"/>
    </source>
</evidence>
<name>A0A179BYR2_RHILE</name>
<protein>
    <submittedName>
        <fullName evidence="2">Uncharacterized protein</fullName>
    </submittedName>
</protein>
<evidence type="ECO:0000313" key="2">
    <source>
        <dbReference type="EMBL" id="OAP96485.1"/>
    </source>
</evidence>
<sequence length="71" mass="8076">MARNYGISALLLFVITANYQAWRTRGYLISGLFFLLANTNVIAAIMTGAFILIWFLDLLEERARPTFSSTR</sequence>
<dbReference type="AlphaFoldDB" id="A0A179BYR2"/>
<accession>A0A179BYR2</accession>
<reference evidence="2" key="1">
    <citation type="submission" date="2016-04" db="EMBL/GenBank/DDBJ databases">
        <title>Fast-growing isolate from the root nodules of Vavilovia formosa.</title>
        <authorList>
            <person name="Kimeklis A."/>
            <person name="Safronova V."/>
            <person name="Belimov A."/>
            <person name="Andronov E."/>
        </authorList>
    </citation>
    <scope>NUCLEOTIDE SEQUENCE [LARGE SCALE GENOMIC DNA]</scope>
    <source>
        <strain evidence="2">Vaf-46</strain>
    </source>
</reference>
<keyword evidence="1" id="KW-1133">Transmembrane helix</keyword>
<keyword evidence="1" id="KW-0812">Transmembrane</keyword>
<dbReference type="EMBL" id="LWBS01000044">
    <property type="protein sequence ID" value="OAP96485.1"/>
    <property type="molecule type" value="Genomic_DNA"/>
</dbReference>